<dbReference type="EMBL" id="JACHLI010000038">
    <property type="protein sequence ID" value="MBB4867336.1"/>
    <property type="molecule type" value="Genomic_DNA"/>
</dbReference>
<dbReference type="SUPFAM" id="SSF52788">
    <property type="entry name" value="Phosphotyrosine protein phosphatases I"/>
    <property type="match status" value="1"/>
</dbReference>
<proteinExistence type="predicted"/>
<dbReference type="AlphaFoldDB" id="A0A7W7P435"/>
<sequence>MRRALFICSRNRLRSPTAETVFASWPEVESDSAGLAPDAEVPLSAEQLEWADLVFVMERRHRQALLRRFPAAMRGKRLVCLDIPDDYAYLQPELVLLLERKVGPLLGVERA</sequence>
<name>A0A7W7P435_PSENT</name>
<accession>A0A7W7P435</accession>
<gene>
    <name evidence="1" type="ORF">HNP46_006247</name>
</gene>
<organism evidence="1 2">
    <name type="scientific">Pseudomonas nitroreducens</name>
    <dbReference type="NCBI Taxonomy" id="46680"/>
    <lineage>
        <taxon>Bacteria</taxon>
        <taxon>Pseudomonadati</taxon>
        <taxon>Pseudomonadota</taxon>
        <taxon>Gammaproteobacteria</taxon>
        <taxon>Pseudomonadales</taxon>
        <taxon>Pseudomonadaceae</taxon>
        <taxon>Pseudomonas</taxon>
    </lineage>
</organism>
<dbReference type="PIRSF" id="PIRSF029416">
    <property type="entry name" value="UCP029416_PTP"/>
    <property type="match status" value="1"/>
</dbReference>
<comment type="caution">
    <text evidence="1">The sequence shown here is derived from an EMBL/GenBank/DDBJ whole genome shotgun (WGS) entry which is preliminary data.</text>
</comment>
<evidence type="ECO:0000313" key="2">
    <source>
        <dbReference type="Proteomes" id="UP000566995"/>
    </source>
</evidence>
<dbReference type="Gene3D" id="3.40.50.2300">
    <property type="match status" value="2"/>
</dbReference>
<dbReference type="InterPro" id="IPR036196">
    <property type="entry name" value="Ptyr_pPase_sf"/>
</dbReference>
<dbReference type="InterPro" id="IPR016919">
    <property type="entry name" value="UCP029416_PTP"/>
</dbReference>
<protein>
    <recommendedName>
        <fullName evidence="3">Protein-tyrosine-phosphatase</fullName>
    </recommendedName>
</protein>
<dbReference type="RefSeq" id="WP_184596723.1">
    <property type="nucleotide sequence ID" value="NZ_JACHLI010000038.1"/>
</dbReference>
<reference evidence="1 2" key="1">
    <citation type="submission" date="2020-08" db="EMBL/GenBank/DDBJ databases">
        <title>Functional genomics of gut bacteria from endangered species of beetles.</title>
        <authorList>
            <person name="Carlos-Shanley C."/>
        </authorList>
    </citation>
    <scope>NUCLEOTIDE SEQUENCE [LARGE SCALE GENOMIC DNA]</scope>
    <source>
        <strain evidence="1 2">S00179</strain>
    </source>
</reference>
<dbReference type="Proteomes" id="UP000566995">
    <property type="component" value="Unassembled WGS sequence"/>
</dbReference>
<evidence type="ECO:0000313" key="1">
    <source>
        <dbReference type="EMBL" id="MBB4867336.1"/>
    </source>
</evidence>
<evidence type="ECO:0008006" key="3">
    <source>
        <dbReference type="Google" id="ProtNLM"/>
    </source>
</evidence>